<dbReference type="OrthoDB" id="5419821at2759"/>
<evidence type="ECO:0000313" key="8">
    <source>
        <dbReference type="Proteomes" id="UP000326757"/>
    </source>
</evidence>
<dbReference type="Pfam" id="PF12333">
    <property type="entry name" value="Ipi1_N"/>
    <property type="match status" value="1"/>
</dbReference>
<feature type="domain" description="Pre-rRNA-processing protein Ipi1 N-terminal" evidence="6">
    <location>
        <begin position="134"/>
        <end position="237"/>
    </location>
</feature>
<comment type="function">
    <text evidence="1">Component of the RIX1 complex required for processing of ITS2 sequences from 35S pre-rRNA.</text>
</comment>
<dbReference type="EMBL" id="VIGI01000010">
    <property type="protein sequence ID" value="KAB8295234.1"/>
    <property type="molecule type" value="Genomic_DNA"/>
</dbReference>
<dbReference type="AlphaFoldDB" id="A0A5N6K0B5"/>
<dbReference type="PANTHER" id="PTHR39639:SF1">
    <property type="entry name" value="DUF262 DOMAIN-CONTAINING PROTEIN"/>
    <property type="match status" value="1"/>
</dbReference>
<evidence type="ECO:0000256" key="4">
    <source>
        <dbReference type="SAM" id="MobiDB-lite"/>
    </source>
</evidence>
<feature type="compositionally biased region" description="Basic residues" evidence="4">
    <location>
        <begin position="1"/>
        <end position="11"/>
    </location>
</feature>
<gene>
    <name evidence="7" type="ORF">EYC80_007149</name>
</gene>
<evidence type="ECO:0000259" key="5">
    <source>
        <dbReference type="Pfam" id="PF03235"/>
    </source>
</evidence>
<evidence type="ECO:0000256" key="1">
    <source>
        <dbReference type="ARBA" id="ARBA00002355"/>
    </source>
</evidence>
<feature type="domain" description="GmrSD restriction endonucleases N-terminal" evidence="5">
    <location>
        <begin position="529"/>
        <end position="634"/>
    </location>
</feature>
<evidence type="ECO:0000256" key="2">
    <source>
        <dbReference type="ARBA" id="ARBA00020467"/>
    </source>
</evidence>
<accession>A0A5N6K0B5</accession>
<dbReference type="InterPro" id="IPR024679">
    <property type="entry name" value="Ipi1_N"/>
</dbReference>
<evidence type="ECO:0000256" key="3">
    <source>
        <dbReference type="ARBA" id="ARBA00021642"/>
    </source>
</evidence>
<name>A0A5N6K0B5_MONLA</name>
<dbReference type="Pfam" id="PF03235">
    <property type="entry name" value="GmrSD_N"/>
    <property type="match status" value="1"/>
</dbReference>
<dbReference type="PANTHER" id="PTHR39639">
    <property type="entry name" value="CHROMOSOME 16, WHOLE GENOME SHOTGUN SEQUENCE"/>
    <property type="match status" value="1"/>
</dbReference>
<organism evidence="7 8">
    <name type="scientific">Monilinia laxa</name>
    <name type="common">Brown rot fungus</name>
    <name type="synonym">Sclerotinia laxa</name>
    <dbReference type="NCBI Taxonomy" id="61186"/>
    <lineage>
        <taxon>Eukaryota</taxon>
        <taxon>Fungi</taxon>
        <taxon>Dikarya</taxon>
        <taxon>Ascomycota</taxon>
        <taxon>Pezizomycotina</taxon>
        <taxon>Leotiomycetes</taxon>
        <taxon>Helotiales</taxon>
        <taxon>Sclerotiniaceae</taxon>
        <taxon>Monilinia</taxon>
    </lineage>
</organism>
<evidence type="ECO:0000259" key="6">
    <source>
        <dbReference type="Pfam" id="PF12333"/>
    </source>
</evidence>
<evidence type="ECO:0000313" key="7">
    <source>
        <dbReference type="EMBL" id="KAB8295234.1"/>
    </source>
</evidence>
<dbReference type="InterPro" id="IPR004919">
    <property type="entry name" value="GmrSD_N"/>
</dbReference>
<dbReference type="SUPFAM" id="SSF48371">
    <property type="entry name" value="ARM repeat"/>
    <property type="match status" value="1"/>
</dbReference>
<keyword evidence="8" id="KW-1185">Reference proteome</keyword>
<feature type="compositionally biased region" description="Polar residues" evidence="4">
    <location>
        <begin position="964"/>
        <end position="975"/>
    </location>
</feature>
<feature type="region of interest" description="Disordered" evidence="4">
    <location>
        <begin position="937"/>
        <end position="975"/>
    </location>
</feature>
<proteinExistence type="predicted"/>
<dbReference type="Proteomes" id="UP000326757">
    <property type="component" value="Unassembled WGS sequence"/>
</dbReference>
<comment type="caution">
    <text evidence="7">The sequence shown here is derived from an EMBL/GenBank/DDBJ whole genome shotgun (WGS) entry which is preliminary data.</text>
</comment>
<feature type="region of interest" description="Disordered" evidence="4">
    <location>
        <begin position="1"/>
        <end position="22"/>
    </location>
</feature>
<sequence length="975" mass="109547">MGSSARKKKEKKKDFQKAKLRVGKTKAKADNFTDTSFKSKSIVVNQQSLTTSAPSNVVQFTHYLSLASTSKSDTQRKDALAYLTTQLSSQPVNESMPLPTAVILPKLLPLILDGNASVRAQLLKFLRLLPPSDIGDRVESALLYTRAGMTHLATEIRVDALAVLEWLLQVAGDDVVSCPGGWVKTLKSFMSMIGWTTSSATSKWTSASRVSFGVSRASFEKSGKTLPRQLLVLSQFLKAGLMEPEMVVQPVTSGNNFPLWDVERHMVPSRANAYAHLNLFGSSRDEDGEMYIDREDRQRVFHKRFQADVVTGVEHAKREAGEAGRAAAVLTKVLRDVRIKCTPPCGSTLRPTYAFVMSVQQTRPLMRNSNQYPNINVTTENATISSRVITEISHLRSPYQVSRHLPSVIFAATSHDCIGHLSSLRSSLLHMYSITRSSVDIKLDSPMKDKIKDEDSGDQTIRLDLPEVAEDDIFDDVDVDDEESEYVDGNFEGLAFINGVEHFVCPGFKIRQLPTPMIVKRSLKMLYNTIVKGNLVLDPNYQRASVWDEGRASTLIASVLMGYFIPPIVLNVKTVINELKDGQKEVKHVRICVDGKQRLTSLYKFMNGEIGFLDNSHPPKKWYYCHPTVDGVVTPTSSRNICPDGLKKFFDQKVFCCYEYDHLIQETEETMFQLVQRGIALSPAEKMRAMSTEWARFTRLYEDDYAMVINLSKQSRASGFRLILTIFTMIQEVLSGPTSGRRKKAVPSLQASPQALMRVLEDPEPISMGLKLAFKDVFDRFESLIKKSSTRLSTGRYKIIKDSVFDPAPEFLKDADVNHVRTFSPLELVASGILISYHKDKRSDDALLEDIKSMRRFLRLKHKDLRVNAQCWTTAWEFISEHVNRNSSRNNFALRLQTHRQKADNSVPIGLGMSRRVRSGSESSMLSELDSLFESDLELDDDSSDGPLSNRSEPISLKRAMGTSVDTQASKKLRK</sequence>
<dbReference type="InterPro" id="IPR016024">
    <property type="entry name" value="ARM-type_fold"/>
</dbReference>
<reference evidence="7 8" key="1">
    <citation type="submission" date="2019-06" db="EMBL/GenBank/DDBJ databases">
        <title>Genome Sequence of the Brown Rot Fungal Pathogen Monilinia laxa.</title>
        <authorList>
            <person name="De Miccolis Angelini R.M."/>
            <person name="Landi L."/>
            <person name="Abate D."/>
            <person name="Pollastro S."/>
            <person name="Romanazzi G."/>
            <person name="Faretra F."/>
        </authorList>
    </citation>
    <scope>NUCLEOTIDE SEQUENCE [LARGE SCALE GENOMIC DNA]</scope>
    <source>
        <strain evidence="7 8">Mlax316</strain>
    </source>
</reference>
<protein>
    <recommendedName>
        <fullName evidence="3">Pre-rRNA-processing protein IPI1</fullName>
    </recommendedName>
    <alternativeName>
        <fullName evidence="2">Pre-rRNA-processing protein ipi1</fullName>
    </alternativeName>
</protein>